<dbReference type="RefSeq" id="XP_056698615.1">
    <property type="nucleotide sequence ID" value="XM_056842637.1"/>
</dbReference>
<organism evidence="6 7">
    <name type="scientific">Spinacia oleracea</name>
    <name type="common">Spinach</name>
    <dbReference type="NCBI Taxonomy" id="3562"/>
    <lineage>
        <taxon>Eukaryota</taxon>
        <taxon>Viridiplantae</taxon>
        <taxon>Streptophyta</taxon>
        <taxon>Embryophyta</taxon>
        <taxon>Tracheophyta</taxon>
        <taxon>Spermatophyta</taxon>
        <taxon>Magnoliopsida</taxon>
        <taxon>eudicotyledons</taxon>
        <taxon>Gunneridae</taxon>
        <taxon>Pentapetalae</taxon>
        <taxon>Caryophyllales</taxon>
        <taxon>Chenopodiaceae</taxon>
        <taxon>Chenopodioideae</taxon>
        <taxon>Anserineae</taxon>
        <taxon>Spinacia</taxon>
    </lineage>
</organism>
<feature type="compositionally biased region" description="Basic residues" evidence="4">
    <location>
        <begin position="206"/>
        <end position="216"/>
    </location>
</feature>
<feature type="domain" description="NPH3" evidence="5">
    <location>
        <begin position="1"/>
        <end position="96"/>
    </location>
</feature>
<feature type="compositionally biased region" description="Pro residues" evidence="4">
    <location>
        <begin position="30"/>
        <end position="40"/>
    </location>
</feature>
<sequence>MASNWLPAPPPSSIAPPPSSIAPPLSIFSLPPPPASPQHSPPQHLAHSGVTKQERKLLCRLIDCRKLSPEACLHASRNERLPVRAVLQVLFSEQNKITRQLEWSGSLYTDRSPNSNKIEELGRCHSKIEVSAQHMEIKRLKEDVVRLQNQINMMQNQIEKVGEKKKGFFRWKKILIPSSSTSVADVGKRDFEEVGFGRHTPLNKGKTSHRWRKSLS</sequence>
<feature type="coiled-coil region" evidence="3">
    <location>
        <begin position="130"/>
        <end position="164"/>
    </location>
</feature>
<dbReference type="Pfam" id="PF03000">
    <property type="entry name" value="NPH3"/>
    <property type="match status" value="1"/>
</dbReference>
<evidence type="ECO:0000256" key="2">
    <source>
        <dbReference type="PROSITE-ProRule" id="PRU00982"/>
    </source>
</evidence>
<keyword evidence="3" id="KW-0175">Coiled coil</keyword>
<protein>
    <submittedName>
        <fullName evidence="7">Root phototropism protein 3-like</fullName>
    </submittedName>
</protein>
<comment type="similarity">
    <text evidence="2">Belongs to the NPH3 family.</text>
</comment>
<proteinExistence type="inferred from homology"/>
<dbReference type="GeneID" id="130472165"/>
<dbReference type="InterPro" id="IPR027356">
    <property type="entry name" value="NPH3_dom"/>
</dbReference>
<feature type="region of interest" description="Disordered" evidence="4">
    <location>
        <begin position="196"/>
        <end position="216"/>
    </location>
</feature>
<dbReference type="PANTHER" id="PTHR32370">
    <property type="entry name" value="OS12G0117600 PROTEIN"/>
    <property type="match status" value="1"/>
</dbReference>
<dbReference type="InterPro" id="IPR043454">
    <property type="entry name" value="NPH3/RPT2-like"/>
</dbReference>
<evidence type="ECO:0000259" key="5">
    <source>
        <dbReference type="PROSITE" id="PS51649"/>
    </source>
</evidence>
<keyword evidence="1" id="KW-0833">Ubl conjugation pathway</keyword>
<evidence type="ECO:0000256" key="1">
    <source>
        <dbReference type="ARBA" id="ARBA00022786"/>
    </source>
</evidence>
<feature type="region of interest" description="Disordered" evidence="4">
    <location>
        <begin position="1"/>
        <end position="49"/>
    </location>
</feature>
<dbReference type="PROSITE" id="PS51649">
    <property type="entry name" value="NPH3"/>
    <property type="match status" value="1"/>
</dbReference>
<gene>
    <name evidence="7" type="primary">LOC130472165</name>
</gene>
<reference evidence="7" key="2">
    <citation type="submission" date="2025-08" db="UniProtKB">
        <authorList>
            <consortium name="RefSeq"/>
        </authorList>
    </citation>
    <scope>IDENTIFICATION</scope>
    <source>
        <tissue evidence="7">Leaf</tissue>
    </source>
</reference>
<accession>A0ABM3RSV9</accession>
<evidence type="ECO:0000256" key="4">
    <source>
        <dbReference type="SAM" id="MobiDB-lite"/>
    </source>
</evidence>
<evidence type="ECO:0000256" key="3">
    <source>
        <dbReference type="SAM" id="Coils"/>
    </source>
</evidence>
<feature type="compositionally biased region" description="Pro residues" evidence="4">
    <location>
        <begin position="7"/>
        <end position="21"/>
    </location>
</feature>
<dbReference type="Proteomes" id="UP000813463">
    <property type="component" value="Chromosome 4"/>
</dbReference>
<name>A0ABM3RSV9_SPIOL</name>
<reference evidence="6" key="1">
    <citation type="journal article" date="2021" name="Nat. Commun.">
        <title>Genomic analyses provide insights into spinach domestication and the genetic basis of agronomic traits.</title>
        <authorList>
            <person name="Cai X."/>
            <person name="Sun X."/>
            <person name="Xu C."/>
            <person name="Sun H."/>
            <person name="Wang X."/>
            <person name="Ge C."/>
            <person name="Zhang Z."/>
            <person name="Wang Q."/>
            <person name="Fei Z."/>
            <person name="Jiao C."/>
            <person name="Wang Q."/>
        </authorList>
    </citation>
    <scope>NUCLEOTIDE SEQUENCE [LARGE SCALE GENOMIC DNA]</scope>
    <source>
        <strain evidence="6">cv. Varoflay</strain>
    </source>
</reference>
<evidence type="ECO:0000313" key="7">
    <source>
        <dbReference type="RefSeq" id="XP_056698615.1"/>
    </source>
</evidence>
<keyword evidence="6" id="KW-1185">Reference proteome</keyword>
<evidence type="ECO:0000313" key="6">
    <source>
        <dbReference type="Proteomes" id="UP000813463"/>
    </source>
</evidence>